<reference evidence="1 2" key="1">
    <citation type="submission" date="2019-01" db="EMBL/GenBank/DDBJ databases">
        <title>A draft genome assembly of the solar-powered sea slug Elysia chlorotica.</title>
        <authorList>
            <person name="Cai H."/>
            <person name="Li Q."/>
            <person name="Fang X."/>
            <person name="Li J."/>
            <person name="Curtis N.E."/>
            <person name="Altenburger A."/>
            <person name="Shibata T."/>
            <person name="Feng M."/>
            <person name="Maeda T."/>
            <person name="Schwartz J.A."/>
            <person name="Shigenobu S."/>
            <person name="Lundholm N."/>
            <person name="Nishiyama T."/>
            <person name="Yang H."/>
            <person name="Hasebe M."/>
            <person name="Li S."/>
            <person name="Pierce S.K."/>
            <person name="Wang J."/>
        </authorList>
    </citation>
    <scope>NUCLEOTIDE SEQUENCE [LARGE SCALE GENOMIC DNA]</scope>
    <source>
        <strain evidence="1">EC2010</strain>
        <tissue evidence="1">Whole organism of an adult</tissue>
    </source>
</reference>
<keyword evidence="2" id="KW-1185">Reference proteome</keyword>
<sequence length="102" mass="12277">MHEIIMQHLTGQTICHYMRPYLIIHIKISCYSQVMVNFCHDILDCHSFYMPQDYKKYLFSCVNNCVTLVRETERVKGRHVCMFVCEGERKIEKGRRDKQSDR</sequence>
<comment type="caution">
    <text evidence="1">The sequence shown here is derived from an EMBL/GenBank/DDBJ whole genome shotgun (WGS) entry which is preliminary data.</text>
</comment>
<organism evidence="1 2">
    <name type="scientific">Elysia chlorotica</name>
    <name type="common">Eastern emerald elysia</name>
    <name type="synonym">Sea slug</name>
    <dbReference type="NCBI Taxonomy" id="188477"/>
    <lineage>
        <taxon>Eukaryota</taxon>
        <taxon>Metazoa</taxon>
        <taxon>Spiralia</taxon>
        <taxon>Lophotrochozoa</taxon>
        <taxon>Mollusca</taxon>
        <taxon>Gastropoda</taxon>
        <taxon>Heterobranchia</taxon>
        <taxon>Euthyneura</taxon>
        <taxon>Panpulmonata</taxon>
        <taxon>Sacoglossa</taxon>
        <taxon>Placobranchoidea</taxon>
        <taxon>Plakobranchidae</taxon>
        <taxon>Elysia</taxon>
    </lineage>
</organism>
<evidence type="ECO:0000313" key="2">
    <source>
        <dbReference type="Proteomes" id="UP000271974"/>
    </source>
</evidence>
<evidence type="ECO:0000313" key="1">
    <source>
        <dbReference type="EMBL" id="RUS80539.1"/>
    </source>
</evidence>
<dbReference type="EMBL" id="RQTK01000385">
    <property type="protein sequence ID" value="RUS80539.1"/>
    <property type="molecule type" value="Genomic_DNA"/>
</dbReference>
<gene>
    <name evidence="1" type="ORF">EGW08_011679</name>
</gene>
<name>A0A433TG80_ELYCH</name>
<accession>A0A433TG80</accession>
<proteinExistence type="predicted"/>
<protein>
    <submittedName>
        <fullName evidence="1">Uncharacterized protein</fullName>
    </submittedName>
</protein>
<dbReference type="AlphaFoldDB" id="A0A433TG80"/>
<dbReference type="Proteomes" id="UP000271974">
    <property type="component" value="Unassembled WGS sequence"/>
</dbReference>